<feature type="signal peptide" evidence="1">
    <location>
        <begin position="1"/>
        <end position="18"/>
    </location>
</feature>
<proteinExistence type="predicted"/>
<dbReference type="InterPro" id="IPR005184">
    <property type="entry name" value="DUF306_Meta_HslJ"/>
</dbReference>
<sequence length="260" mass="27845">MKLAAILIASASAALLLAACQAPEETAEEAADEAAREGAGAEAQADALLPDEIAGLLPLRGFGHEPNWHVRVEAETTTLYRQTDPIVSFPTRARQDASGGVHLQDPDGLAHVAFARAVCRDIATGMPHPFTVSAQTDEDAFQGCGGDPETLFSGIDWTLGELEGETFVSEGELSIRFDEGRVSGASGCNRFMGGYELTGEMLTLTQMASTQMACSQDGVMEQELRLLEVLSDVQMFDLTDEGDLVLRTGRNETVTARREH</sequence>
<dbReference type="InterPro" id="IPR053147">
    <property type="entry name" value="Hsp_HslJ-like"/>
</dbReference>
<organism evidence="3 4">
    <name type="scientific">Alkalicaulis satelles</name>
    <dbReference type="NCBI Taxonomy" id="2609175"/>
    <lineage>
        <taxon>Bacteria</taxon>
        <taxon>Pseudomonadati</taxon>
        <taxon>Pseudomonadota</taxon>
        <taxon>Alphaproteobacteria</taxon>
        <taxon>Maricaulales</taxon>
        <taxon>Maricaulaceae</taxon>
        <taxon>Alkalicaulis</taxon>
    </lineage>
</organism>
<keyword evidence="1" id="KW-0732">Signal</keyword>
<dbReference type="RefSeq" id="WP_150023978.1">
    <property type="nucleotide sequence ID" value="NZ_VWOJ01000005.1"/>
</dbReference>
<dbReference type="Proteomes" id="UP000325122">
    <property type="component" value="Unassembled WGS sequence"/>
</dbReference>
<dbReference type="PANTHER" id="PTHR35535">
    <property type="entry name" value="HEAT SHOCK PROTEIN HSLJ"/>
    <property type="match status" value="1"/>
</dbReference>
<dbReference type="PANTHER" id="PTHR35535:SF1">
    <property type="entry name" value="HEAT SHOCK PROTEIN HSLJ"/>
    <property type="match status" value="1"/>
</dbReference>
<comment type="caution">
    <text evidence="3">The sequence shown here is derived from an EMBL/GenBank/DDBJ whole genome shotgun (WGS) entry which is preliminary data.</text>
</comment>
<evidence type="ECO:0000256" key="1">
    <source>
        <dbReference type="SAM" id="SignalP"/>
    </source>
</evidence>
<accession>A0A5M6Z8J4</accession>
<dbReference type="Gene3D" id="2.40.128.270">
    <property type="match status" value="1"/>
</dbReference>
<dbReference type="EMBL" id="VWOJ01000005">
    <property type="protein sequence ID" value="KAA5800959.1"/>
    <property type="molecule type" value="Genomic_DNA"/>
</dbReference>
<evidence type="ECO:0000313" key="3">
    <source>
        <dbReference type="EMBL" id="KAA5800959.1"/>
    </source>
</evidence>
<evidence type="ECO:0000313" key="4">
    <source>
        <dbReference type="Proteomes" id="UP000325122"/>
    </source>
</evidence>
<dbReference type="AlphaFoldDB" id="A0A5M6Z8J4"/>
<evidence type="ECO:0000259" key="2">
    <source>
        <dbReference type="Pfam" id="PF03724"/>
    </source>
</evidence>
<feature type="domain" description="DUF306" evidence="2">
    <location>
        <begin position="154"/>
        <end position="254"/>
    </location>
</feature>
<protein>
    <submittedName>
        <fullName evidence="3">META domain-containing protein</fullName>
    </submittedName>
</protein>
<feature type="chain" id="PRO_5024387865" evidence="1">
    <location>
        <begin position="19"/>
        <end position="260"/>
    </location>
</feature>
<name>A0A5M6Z8J4_9PROT</name>
<dbReference type="Pfam" id="PF03724">
    <property type="entry name" value="META"/>
    <property type="match status" value="1"/>
</dbReference>
<dbReference type="PROSITE" id="PS51257">
    <property type="entry name" value="PROKAR_LIPOPROTEIN"/>
    <property type="match status" value="1"/>
</dbReference>
<dbReference type="InterPro" id="IPR038670">
    <property type="entry name" value="HslJ-like_sf"/>
</dbReference>
<gene>
    <name evidence="3" type="ORF">F1654_12915</name>
</gene>
<reference evidence="3 4" key="1">
    <citation type="submission" date="2019-09" db="EMBL/GenBank/DDBJ databases">
        <authorList>
            <person name="Kevbrin V."/>
            <person name="Grouzdev D.S."/>
        </authorList>
    </citation>
    <scope>NUCLEOTIDE SEQUENCE [LARGE SCALE GENOMIC DNA]</scope>
    <source>
        <strain evidence="3 4">G-192</strain>
    </source>
</reference>
<keyword evidence="4" id="KW-1185">Reference proteome</keyword>